<keyword evidence="1" id="KW-0812">Transmembrane</keyword>
<dbReference type="EMBL" id="CP001032">
    <property type="protein sequence ID" value="ACB73537.1"/>
    <property type="molecule type" value="Genomic_DNA"/>
</dbReference>
<organism evidence="2 3">
    <name type="scientific">Opitutus terrae (strain DSM 11246 / JCM 15787 / PB90-1)</name>
    <dbReference type="NCBI Taxonomy" id="452637"/>
    <lineage>
        <taxon>Bacteria</taxon>
        <taxon>Pseudomonadati</taxon>
        <taxon>Verrucomicrobiota</taxon>
        <taxon>Opitutia</taxon>
        <taxon>Opitutales</taxon>
        <taxon>Opitutaceae</taxon>
        <taxon>Opitutus</taxon>
    </lineage>
</organism>
<dbReference type="STRING" id="452637.Oter_0246"/>
<name>B1ZPD2_OPITP</name>
<accession>B1ZPD2</accession>
<gene>
    <name evidence="2" type="ordered locus">Oter_0246</name>
</gene>
<sequence>MPANAPWLGGVNPISASSWLWRALRGHSVTFAALFACSLLGLSVFSEFRGLLDRIDAPWYVWLLAPIVLVSALAKKEQEWIPDARKRLWWARGLVIGSIVAVILIASLAPEPKPASHEPTPIRTNSPLR</sequence>
<reference evidence="2 3" key="1">
    <citation type="journal article" date="2011" name="J. Bacteriol.">
        <title>Genome sequence of the verrucomicrobium Opitutus terrae PB90-1, an abundant inhabitant of rice paddy soil ecosystems.</title>
        <authorList>
            <person name="van Passel M.W."/>
            <person name="Kant R."/>
            <person name="Palva A."/>
            <person name="Copeland A."/>
            <person name="Lucas S."/>
            <person name="Lapidus A."/>
            <person name="Glavina del Rio T."/>
            <person name="Pitluck S."/>
            <person name="Goltsman E."/>
            <person name="Clum A."/>
            <person name="Sun H."/>
            <person name="Schmutz J."/>
            <person name="Larimer F.W."/>
            <person name="Land M.L."/>
            <person name="Hauser L."/>
            <person name="Kyrpides N."/>
            <person name="Mikhailova N."/>
            <person name="Richardson P.P."/>
            <person name="Janssen P.H."/>
            <person name="de Vos W.M."/>
            <person name="Smidt H."/>
        </authorList>
    </citation>
    <scope>NUCLEOTIDE SEQUENCE [LARGE SCALE GENOMIC DNA]</scope>
    <source>
        <strain evidence="3">DSM 11246 / JCM 15787 / PB90-1</strain>
    </source>
</reference>
<dbReference type="HOGENOM" id="CLU_1947847_0_0_0"/>
<dbReference type="KEGG" id="ote:Oter_0246"/>
<keyword evidence="1" id="KW-1133">Transmembrane helix</keyword>
<feature type="transmembrane region" description="Helical" evidence="1">
    <location>
        <begin position="89"/>
        <end position="109"/>
    </location>
</feature>
<keyword evidence="3" id="KW-1185">Reference proteome</keyword>
<evidence type="ECO:0000256" key="1">
    <source>
        <dbReference type="SAM" id="Phobius"/>
    </source>
</evidence>
<dbReference type="Proteomes" id="UP000007013">
    <property type="component" value="Chromosome"/>
</dbReference>
<evidence type="ECO:0000313" key="3">
    <source>
        <dbReference type="Proteomes" id="UP000007013"/>
    </source>
</evidence>
<evidence type="ECO:0000313" key="2">
    <source>
        <dbReference type="EMBL" id="ACB73537.1"/>
    </source>
</evidence>
<proteinExistence type="predicted"/>
<dbReference type="AlphaFoldDB" id="B1ZPD2"/>
<feature type="transmembrane region" description="Helical" evidence="1">
    <location>
        <begin position="57"/>
        <end position="74"/>
    </location>
</feature>
<feature type="transmembrane region" description="Helical" evidence="1">
    <location>
        <begin position="27"/>
        <end position="45"/>
    </location>
</feature>
<protein>
    <submittedName>
        <fullName evidence="2">Uncharacterized protein</fullName>
    </submittedName>
</protein>
<keyword evidence="1" id="KW-0472">Membrane</keyword>